<gene>
    <name evidence="1" type="ORF">S01H1_36841</name>
</gene>
<name>X0UPL6_9ZZZZ</name>
<evidence type="ECO:0000313" key="1">
    <source>
        <dbReference type="EMBL" id="GAG07764.1"/>
    </source>
</evidence>
<proteinExistence type="predicted"/>
<reference evidence="1" key="1">
    <citation type="journal article" date="2014" name="Front. Microbiol.">
        <title>High frequency of phylogenetically diverse reductive dehalogenase-homologous genes in deep subseafloor sedimentary metagenomes.</title>
        <authorList>
            <person name="Kawai M."/>
            <person name="Futagami T."/>
            <person name="Toyoda A."/>
            <person name="Takaki Y."/>
            <person name="Nishi S."/>
            <person name="Hori S."/>
            <person name="Arai W."/>
            <person name="Tsubouchi T."/>
            <person name="Morono Y."/>
            <person name="Uchiyama I."/>
            <person name="Ito T."/>
            <person name="Fujiyama A."/>
            <person name="Inagaki F."/>
            <person name="Takami H."/>
        </authorList>
    </citation>
    <scope>NUCLEOTIDE SEQUENCE</scope>
    <source>
        <strain evidence="1">Expedition CK06-06</strain>
    </source>
</reference>
<dbReference type="AlphaFoldDB" id="X0UPL6"/>
<sequence length="72" mass="7981">MANLSQVVYENNLVFGVDSVSYSGTEVDGFNYQNLYDYKDFSTFKPEVSATTTLDFTLSSGNQSISNIAIYV</sequence>
<dbReference type="EMBL" id="BARS01023113">
    <property type="protein sequence ID" value="GAG07764.1"/>
    <property type="molecule type" value="Genomic_DNA"/>
</dbReference>
<protein>
    <submittedName>
        <fullName evidence="1">Uncharacterized protein</fullName>
    </submittedName>
</protein>
<feature type="non-terminal residue" evidence="1">
    <location>
        <position position="72"/>
    </location>
</feature>
<organism evidence="1">
    <name type="scientific">marine sediment metagenome</name>
    <dbReference type="NCBI Taxonomy" id="412755"/>
    <lineage>
        <taxon>unclassified sequences</taxon>
        <taxon>metagenomes</taxon>
        <taxon>ecological metagenomes</taxon>
    </lineage>
</organism>
<comment type="caution">
    <text evidence="1">The sequence shown here is derived from an EMBL/GenBank/DDBJ whole genome shotgun (WGS) entry which is preliminary data.</text>
</comment>
<accession>X0UPL6</accession>